<evidence type="ECO:0000313" key="2">
    <source>
        <dbReference type="EMBL" id="HFJ53681.1"/>
    </source>
</evidence>
<evidence type="ECO:0008006" key="3">
    <source>
        <dbReference type="Google" id="ProtNLM"/>
    </source>
</evidence>
<dbReference type="EMBL" id="DSLG01000008">
    <property type="protein sequence ID" value="HEA87843.1"/>
    <property type="molecule type" value="Genomic_DNA"/>
</dbReference>
<organism evidence="1">
    <name type="scientific">candidate division WOR-3 bacterium</name>
    <dbReference type="NCBI Taxonomy" id="2052148"/>
    <lineage>
        <taxon>Bacteria</taxon>
        <taxon>Bacteria division WOR-3</taxon>
    </lineage>
</organism>
<dbReference type="EMBL" id="DSTU01000004">
    <property type="protein sequence ID" value="HFJ53681.1"/>
    <property type="molecule type" value="Genomic_DNA"/>
</dbReference>
<protein>
    <recommendedName>
        <fullName evidence="3">T9SS type A sorting domain-containing protein</fullName>
    </recommendedName>
</protein>
<name>A0A7C1NDA2_UNCW3</name>
<evidence type="ECO:0000313" key="1">
    <source>
        <dbReference type="EMBL" id="HEA87843.1"/>
    </source>
</evidence>
<dbReference type="SUPFAM" id="SSF50939">
    <property type="entry name" value="Sialidases"/>
    <property type="match status" value="1"/>
</dbReference>
<gene>
    <name evidence="1" type="ORF">ENP94_07560</name>
    <name evidence="2" type="ORF">ENS16_03205</name>
</gene>
<dbReference type="AlphaFoldDB" id="A0A7C1NDA2"/>
<sequence>MCHVILTILSLTATTPALGNYAGRVDTVGGTTYDWQLSGPVKRTLVSAPPYGLHCLWLYSALPDPFTDRNMRYNFYDFTTRSWHFLATEFIGSGCNVYSQRSGFGNLQADPVTGVAWIVAHIATSTGTNPVLARDLQPGAGIFEFSWGPDSLLWPVLALDPDRCAHVAVMDDGQREQVIYTSCPDWQNWTTPRTLGEPGYPSFNIATAPDNSRKIAVTWVNWETQDSIYLALSRDGGATWETERLAPPRAYLGDTLTCISLFGPFPWFDHQGWLHIVTDVYPVINDTDYIVPAGIWHWCEVNEPQWSQVRRAGCRLEVIRAPIGYNVNYCCHPSIGTDAAGNLYVAWEEFDSLNVEPQTNLLRANILLAVSTDNGESWSPALQITPSNEISHRFPCIVDRLLAGPPDTIAVVYMMDSTAGFYVQNQGPMSTNPVVCQFVPVSLLGISEADRNPTPPAEPATTITRGPLKLSPGIFSSSSLLLIDACGRRVLALQPGINSLSHLAPGIYFITEPEGARATRKLVLTK</sequence>
<comment type="caution">
    <text evidence="1">The sequence shown here is derived from an EMBL/GenBank/DDBJ whole genome shotgun (WGS) entry which is preliminary data.</text>
</comment>
<reference evidence="1" key="1">
    <citation type="journal article" date="2020" name="mSystems">
        <title>Genome- and Community-Level Interaction Insights into Carbon Utilization and Element Cycling Functions of Hydrothermarchaeota in Hydrothermal Sediment.</title>
        <authorList>
            <person name="Zhou Z."/>
            <person name="Liu Y."/>
            <person name="Xu W."/>
            <person name="Pan J."/>
            <person name="Luo Z.H."/>
            <person name="Li M."/>
        </authorList>
    </citation>
    <scope>NUCLEOTIDE SEQUENCE [LARGE SCALE GENOMIC DNA]</scope>
    <source>
        <strain evidence="1">SpSt-265</strain>
        <strain evidence="2">SpSt-465</strain>
    </source>
</reference>
<accession>A0A7C1NDA2</accession>
<proteinExistence type="predicted"/>
<dbReference type="InterPro" id="IPR036278">
    <property type="entry name" value="Sialidase_sf"/>
</dbReference>